<evidence type="ECO:0000313" key="2">
    <source>
        <dbReference type="EMBL" id="VEU34745.1"/>
    </source>
</evidence>
<keyword evidence="3" id="KW-1185">Reference proteome</keyword>
<protein>
    <submittedName>
        <fullName evidence="2">Uncharacterized protein</fullName>
    </submittedName>
</protein>
<feature type="region of interest" description="Disordered" evidence="1">
    <location>
        <begin position="1"/>
        <end position="20"/>
    </location>
</feature>
<dbReference type="EMBL" id="CAACVS010000037">
    <property type="protein sequence ID" value="VEU34745.1"/>
    <property type="molecule type" value="Genomic_DNA"/>
</dbReference>
<organism evidence="2 3">
    <name type="scientific">Pseudo-nitzschia multistriata</name>
    <dbReference type="NCBI Taxonomy" id="183589"/>
    <lineage>
        <taxon>Eukaryota</taxon>
        <taxon>Sar</taxon>
        <taxon>Stramenopiles</taxon>
        <taxon>Ochrophyta</taxon>
        <taxon>Bacillariophyta</taxon>
        <taxon>Bacillariophyceae</taxon>
        <taxon>Bacillariophycidae</taxon>
        <taxon>Bacillariales</taxon>
        <taxon>Bacillariaceae</taxon>
        <taxon>Pseudo-nitzschia</taxon>
    </lineage>
</organism>
<dbReference type="AlphaFoldDB" id="A0A448YYB6"/>
<gene>
    <name evidence="2" type="ORF">PSNMU_V1.4_AUG-EV-PASAV3_0014730</name>
</gene>
<proteinExistence type="predicted"/>
<accession>A0A448YYB6</accession>
<dbReference type="Proteomes" id="UP000291116">
    <property type="component" value="Unassembled WGS sequence"/>
</dbReference>
<evidence type="ECO:0000313" key="3">
    <source>
        <dbReference type="Proteomes" id="UP000291116"/>
    </source>
</evidence>
<sequence>MPGMLIAAPERTDNSRGFSGDPNLDCISSSTASIESKISSINGFGRDLFHSSSKQYRSQHSVVMVKPGGTDSPNSDISARLAPFPPKIRLASFPRLASAAPFPNGAIGAYSKPRSEPT</sequence>
<reference evidence="2 3" key="1">
    <citation type="submission" date="2019-01" db="EMBL/GenBank/DDBJ databases">
        <authorList>
            <person name="Ferrante I. M."/>
        </authorList>
    </citation>
    <scope>NUCLEOTIDE SEQUENCE [LARGE SCALE GENOMIC DNA]</scope>
    <source>
        <strain evidence="2 3">B856</strain>
    </source>
</reference>
<name>A0A448YYB6_9STRA</name>
<evidence type="ECO:0000256" key="1">
    <source>
        <dbReference type="SAM" id="MobiDB-lite"/>
    </source>
</evidence>